<organism evidence="2">
    <name type="scientific">Bradyrhizobium septentrionale</name>
    <dbReference type="NCBI Taxonomy" id="1404411"/>
    <lineage>
        <taxon>Bacteria</taxon>
        <taxon>Pseudomonadati</taxon>
        <taxon>Pseudomonadota</taxon>
        <taxon>Alphaproteobacteria</taxon>
        <taxon>Hyphomicrobiales</taxon>
        <taxon>Nitrobacteraceae</taxon>
        <taxon>Bradyrhizobium</taxon>
    </lineage>
</organism>
<comment type="caution">
    <text evidence="2">The sequence shown here is derived from an EMBL/GenBank/DDBJ whole genome shotgun (WGS) entry which is preliminary data.</text>
</comment>
<dbReference type="RefSeq" id="WP_166202855.1">
    <property type="nucleotide sequence ID" value="NZ_CP088285.1"/>
</dbReference>
<gene>
    <name evidence="2" type="ORF">HAP48_026025</name>
</gene>
<dbReference type="EMBL" id="JAAOLE020000001">
    <property type="protein sequence ID" value="NVI46355.1"/>
    <property type="molecule type" value="Genomic_DNA"/>
</dbReference>
<sequence>MNHVLVIVHEFANYLKGQLVTEVSEIEQILASHNHVHVNKVAGTPTNAAAAPATPAAPAPAAQTPASVQAPAPAATPYVAPTT</sequence>
<proteinExistence type="predicted"/>
<accession>A0A973W383</accession>
<evidence type="ECO:0000256" key="1">
    <source>
        <dbReference type="SAM" id="MobiDB-lite"/>
    </source>
</evidence>
<name>A0A973W383_9BRAD</name>
<reference evidence="2" key="1">
    <citation type="submission" date="2020-06" db="EMBL/GenBank/DDBJ databases">
        <title>Whole Genome Sequence of Bradyrhizobium sp. Strain 1S1.</title>
        <authorList>
            <person name="Bromfield E.S.P."/>
            <person name="Cloutier S."/>
        </authorList>
    </citation>
    <scope>NUCLEOTIDE SEQUENCE [LARGE SCALE GENOMIC DNA]</scope>
    <source>
        <strain evidence="2">1S1</strain>
    </source>
</reference>
<evidence type="ECO:0000313" key="2">
    <source>
        <dbReference type="EMBL" id="NVI46355.1"/>
    </source>
</evidence>
<feature type="region of interest" description="Disordered" evidence="1">
    <location>
        <begin position="42"/>
        <end position="83"/>
    </location>
</feature>
<protein>
    <submittedName>
        <fullName evidence="2">Uncharacterized protein</fullName>
    </submittedName>
</protein>
<dbReference type="AlphaFoldDB" id="A0A973W383"/>